<dbReference type="Proteomes" id="UP001498771">
    <property type="component" value="Unassembled WGS sequence"/>
</dbReference>
<evidence type="ECO:0000256" key="2">
    <source>
        <dbReference type="SAM" id="Phobius"/>
    </source>
</evidence>
<gene>
    <name evidence="3" type="ORF">BZA70DRAFT_295792</name>
</gene>
<feature type="region of interest" description="Disordered" evidence="1">
    <location>
        <begin position="36"/>
        <end position="61"/>
    </location>
</feature>
<evidence type="ECO:0000313" key="3">
    <source>
        <dbReference type="EMBL" id="KAK7204639.1"/>
    </source>
</evidence>
<accession>A0ABR1F470</accession>
<sequence>MIRSTALRTISRGAFAQGRTVAGRRAGVNVAAVRAYSSDHHDDHGHNDHDHHDHHDDSTPPVELFDKKTSLFLGGAVLFIAASPLFKYYLDAYSSPLRS</sequence>
<dbReference type="RefSeq" id="XP_064767672.1">
    <property type="nucleotide sequence ID" value="XM_064914503.1"/>
</dbReference>
<keyword evidence="2" id="KW-1133">Transmembrane helix</keyword>
<dbReference type="GeneID" id="90040015"/>
<name>A0ABR1F470_9ASCO</name>
<organism evidence="3 4">
    <name type="scientific">Myxozyma melibiosi</name>
    <dbReference type="NCBI Taxonomy" id="54550"/>
    <lineage>
        <taxon>Eukaryota</taxon>
        <taxon>Fungi</taxon>
        <taxon>Dikarya</taxon>
        <taxon>Ascomycota</taxon>
        <taxon>Saccharomycotina</taxon>
        <taxon>Lipomycetes</taxon>
        <taxon>Lipomycetales</taxon>
        <taxon>Lipomycetaceae</taxon>
        <taxon>Myxozyma</taxon>
    </lineage>
</organism>
<comment type="caution">
    <text evidence="3">The sequence shown here is derived from an EMBL/GenBank/DDBJ whole genome shotgun (WGS) entry which is preliminary data.</text>
</comment>
<proteinExistence type="predicted"/>
<protein>
    <submittedName>
        <fullName evidence="3">Uncharacterized protein</fullName>
    </submittedName>
</protein>
<feature type="transmembrane region" description="Helical" evidence="2">
    <location>
        <begin position="71"/>
        <end position="90"/>
    </location>
</feature>
<feature type="compositionally biased region" description="Basic and acidic residues" evidence="1">
    <location>
        <begin position="37"/>
        <end position="61"/>
    </location>
</feature>
<reference evidence="3 4" key="1">
    <citation type="submission" date="2024-03" db="EMBL/GenBank/DDBJ databases">
        <title>Genome-scale model development and genomic sequencing of the oleaginous clade Lipomyces.</title>
        <authorList>
            <consortium name="Lawrence Berkeley National Laboratory"/>
            <person name="Czajka J.J."/>
            <person name="Han Y."/>
            <person name="Kim J."/>
            <person name="Mondo S.J."/>
            <person name="Hofstad B.A."/>
            <person name="Robles A."/>
            <person name="Haridas S."/>
            <person name="Riley R."/>
            <person name="LaButti K."/>
            <person name="Pangilinan J."/>
            <person name="Andreopoulos W."/>
            <person name="Lipzen A."/>
            <person name="Yan J."/>
            <person name="Wang M."/>
            <person name="Ng V."/>
            <person name="Grigoriev I.V."/>
            <person name="Spatafora J.W."/>
            <person name="Magnuson J.K."/>
            <person name="Baker S.E."/>
            <person name="Pomraning K.R."/>
        </authorList>
    </citation>
    <scope>NUCLEOTIDE SEQUENCE [LARGE SCALE GENOMIC DNA]</scope>
    <source>
        <strain evidence="3 4">Phaff 52-87</strain>
    </source>
</reference>
<keyword evidence="4" id="KW-1185">Reference proteome</keyword>
<keyword evidence="2" id="KW-0472">Membrane</keyword>
<evidence type="ECO:0000313" key="4">
    <source>
        <dbReference type="Proteomes" id="UP001498771"/>
    </source>
</evidence>
<keyword evidence="2" id="KW-0812">Transmembrane</keyword>
<dbReference type="EMBL" id="JBBJBU010000007">
    <property type="protein sequence ID" value="KAK7204639.1"/>
    <property type="molecule type" value="Genomic_DNA"/>
</dbReference>
<evidence type="ECO:0000256" key="1">
    <source>
        <dbReference type="SAM" id="MobiDB-lite"/>
    </source>
</evidence>